<keyword evidence="1" id="KW-0472">Membrane</keyword>
<reference evidence="2 3" key="1">
    <citation type="submission" date="2024-06" db="EMBL/GenBank/DDBJ databases">
        <title>The Natural Products Discovery Center: Release of the First 8490 Sequenced Strains for Exploring Actinobacteria Biosynthetic Diversity.</title>
        <authorList>
            <person name="Kalkreuter E."/>
            <person name="Kautsar S.A."/>
            <person name="Yang D."/>
            <person name="Bader C.D."/>
            <person name="Teijaro C.N."/>
            <person name="Fluegel L."/>
            <person name="Davis C.M."/>
            <person name="Simpson J.R."/>
            <person name="Lauterbach L."/>
            <person name="Steele A.D."/>
            <person name="Gui C."/>
            <person name="Meng S."/>
            <person name="Li G."/>
            <person name="Viehrig K."/>
            <person name="Ye F."/>
            <person name="Su P."/>
            <person name="Kiefer A.F."/>
            <person name="Nichols A."/>
            <person name="Cepeda A.J."/>
            <person name="Yan W."/>
            <person name="Fan B."/>
            <person name="Jiang Y."/>
            <person name="Adhikari A."/>
            <person name="Zheng C.-J."/>
            <person name="Schuster L."/>
            <person name="Cowan T.M."/>
            <person name="Smanski M.J."/>
            <person name="Chevrette M.G."/>
            <person name="De Carvalho L.P.S."/>
            <person name="Shen B."/>
        </authorList>
    </citation>
    <scope>NUCLEOTIDE SEQUENCE [LARGE SCALE GENOMIC DNA]</scope>
    <source>
        <strain evidence="2 3">NPDC019708</strain>
    </source>
</reference>
<evidence type="ECO:0000256" key="1">
    <source>
        <dbReference type="SAM" id="Phobius"/>
    </source>
</evidence>
<dbReference type="Proteomes" id="UP001550628">
    <property type="component" value="Unassembled WGS sequence"/>
</dbReference>
<gene>
    <name evidence="2" type="ORF">ABZ510_22820</name>
</gene>
<name>A0ABV2WUW4_9NOCA</name>
<keyword evidence="1" id="KW-1133">Transmembrane helix</keyword>
<dbReference type="RefSeq" id="WP_030524771.1">
    <property type="nucleotide sequence ID" value="NZ_JBEXYG010000008.1"/>
</dbReference>
<evidence type="ECO:0000313" key="3">
    <source>
        <dbReference type="Proteomes" id="UP001550628"/>
    </source>
</evidence>
<dbReference type="GeneID" id="96246615"/>
<feature type="transmembrane region" description="Helical" evidence="1">
    <location>
        <begin position="46"/>
        <end position="64"/>
    </location>
</feature>
<feature type="transmembrane region" description="Helical" evidence="1">
    <location>
        <begin position="103"/>
        <end position="120"/>
    </location>
</feature>
<organism evidence="2 3">
    <name type="scientific">Nocardia rhamnosiphila</name>
    <dbReference type="NCBI Taxonomy" id="426716"/>
    <lineage>
        <taxon>Bacteria</taxon>
        <taxon>Bacillati</taxon>
        <taxon>Actinomycetota</taxon>
        <taxon>Actinomycetes</taxon>
        <taxon>Mycobacteriales</taxon>
        <taxon>Nocardiaceae</taxon>
        <taxon>Nocardia</taxon>
    </lineage>
</organism>
<dbReference type="EMBL" id="JBEYBF010000016">
    <property type="protein sequence ID" value="MEU1954689.1"/>
    <property type="molecule type" value="Genomic_DNA"/>
</dbReference>
<accession>A0ABV2WUW4</accession>
<feature type="transmembrane region" description="Helical" evidence="1">
    <location>
        <begin position="73"/>
        <end position="91"/>
    </location>
</feature>
<proteinExistence type="predicted"/>
<keyword evidence="1" id="KW-0812">Transmembrane</keyword>
<protein>
    <submittedName>
        <fullName evidence="2">DUF4345 family protein</fullName>
    </submittedName>
</protein>
<evidence type="ECO:0000313" key="2">
    <source>
        <dbReference type="EMBL" id="MEU1954689.1"/>
    </source>
</evidence>
<keyword evidence="3" id="KW-1185">Reference proteome</keyword>
<sequence>MRPVVLLVAAILFAAMGLYALAVPAKLTAPFGIPVTTATGRSEVRAVYGGFGLAVAGALGWAALDTGELGRGVVLAVAVALAGMAAGRVVSRVLDSSVAFYPIWFYFWVEVVAAAALVAVA</sequence>
<comment type="caution">
    <text evidence="2">The sequence shown here is derived from an EMBL/GenBank/DDBJ whole genome shotgun (WGS) entry which is preliminary data.</text>
</comment>
<dbReference type="Pfam" id="PF14248">
    <property type="entry name" value="DUF4345"/>
    <property type="match status" value="1"/>
</dbReference>
<dbReference type="InterPro" id="IPR025597">
    <property type="entry name" value="DUF4345"/>
</dbReference>